<dbReference type="AlphaFoldDB" id="A0A1H5VBB2"/>
<dbReference type="Proteomes" id="UP000236735">
    <property type="component" value="Unassembled WGS sequence"/>
</dbReference>
<sequence>MSRIKILVACHKPDKVYQDDIYTPIHVGRAVSGYKEEMAGMIGDDTGDNISEKNPKYCELTAQYWAWKNLHDVDYIGFCHYRRYFNFENTESQLTDMLKHKDVIALRIVFPFPMYWEIMRYISMEHLVIMMMVVKKKYPDYEQTMIDYLRGNVLYAKNMFICKKELFDQYAEWLFDILSECEKHMKPVPYSRLERSLAYMGEYLMPVYMMYHHKKMAFVDYCGNHEFVRHSWRWRAYIIRRHCWCHVIHRAYMMIFRRNRSLESYYQESVLVGFKQDQIEI</sequence>
<dbReference type="RefSeq" id="WP_103915746.1">
    <property type="nucleotide sequence ID" value="NZ_FNUV01000004.1"/>
</dbReference>
<reference evidence="2 3" key="1">
    <citation type="submission" date="2016-10" db="EMBL/GenBank/DDBJ databases">
        <authorList>
            <person name="de Groot N.N."/>
        </authorList>
    </citation>
    <scope>NUCLEOTIDE SEQUENCE [LARGE SCALE GENOMIC DNA]</scope>
    <source>
        <strain evidence="2 3">AR32</strain>
    </source>
</reference>
<dbReference type="EMBL" id="FNUV01000004">
    <property type="protein sequence ID" value="SEF83737.1"/>
    <property type="molecule type" value="Genomic_DNA"/>
</dbReference>
<dbReference type="InterPro" id="IPR025536">
    <property type="entry name" value="DUF4422"/>
</dbReference>
<feature type="domain" description="DUF4422" evidence="1">
    <location>
        <begin position="5"/>
        <end position="211"/>
    </location>
</feature>
<proteinExistence type="predicted"/>
<evidence type="ECO:0000259" key="1">
    <source>
        <dbReference type="Pfam" id="PF14393"/>
    </source>
</evidence>
<accession>A0A1H5VBB2</accession>
<gene>
    <name evidence="2" type="ORF">SAMN05216354_1816</name>
</gene>
<protein>
    <recommendedName>
        <fullName evidence="1">DUF4422 domain-containing protein</fullName>
    </recommendedName>
</protein>
<evidence type="ECO:0000313" key="2">
    <source>
        <dbReference type="EMBL" id="SEF83737.1"/>
    </source>
</evidence>
<name>A0A1H5VBB2_XYLRU</name>
<evidence type="ECO:0000313" key="3">
    <source>
        <dbReference type="Proteomes" id="UP000236735"/>
    </source>
</evidence>
<organism evidence="2 3">
    <name type="scientific">Xylanibacter ruminicola</name>
    <name type="common">Prevotella ruminicola</name>
    <dbReference type="NCBI Taxonomy" id="839"/>
    <lineage>
        <taxon>Bacteria</taxon>
        <taxon>Pseudomonadati</taxon>
        <taxon>Bacteroidota</taxon>
        <taxon>Bacteroidia</taxon>
        <taxon>Bacteroidales</taxon>
        <taxon>Prevotellaceae</taxon>
        <taxon>Xylanibacter</taxon>
    </lineage>
</organism>
<dbReference type="Pfam" id="PF14393">
    <property type="entry name" value="DUF4422"/>
    <property type="match status" value="1"/>
</dbReference>